<dbReference type="OrthoDB" id="6430822at2759"/>
<evidence type="ECO:0000256" key="6">
    <source>
        <dbReference type="ARBA" id="ARBA00022840"/>
    </source>
</evidence>
<name>T1KXT5_TETUR</name>
<dbReference type="GO" id="GO:0005829">
    <property type="term" value="C:cytosol"/>
    <property type="evidence" value="ECO:0007669"/>
    <property type="project" value="TreeGrafter"/>
</dbReference>
<evidence type="ECO:0000256" key="9">
    <source>
        <dbReference type="ARBA" id="ARBA00048679"/>
    </source>
</evidence>
<dbReference type="Pfam" id="PF00069">
    <property type="entry name" value="Pkinase"/>
    <property type="match status" value="3"/>
</dbReference>
<evidence type="ECO:0000259" key="14">
    <source>
        <dbReference type="PROSITE" id="PS50011"/>
    </source>
</evidence>
<dbReference type="SMART" id="SM00591">
    <property type="entry name" value="RWD"/>
    <property type="match status" value="1"/>
</dbReference>
<evidence type="ECO:0000256" key="1">
    <source>
        <dbReference type="ARBA" id="ARBA00012513"/>
    </source>
</evidence>
<gene>
    <name evidence="16" type="primary">107368239</name>
</gene>
<dbReference type="EnsemblMetazoa" id="tetur26g01300.1">
    <property type="protein sequence ID" value="tetur26g01300.1"/>
    <property type="gene ID" value="tetur26g01300"/>
</dbReference>
<keyword evidence="6 11" id="KW-0067">ATP-binding</keyword>
<proteinExistence type="inferred from homology"/>
<evidence type="ECO:0000256" key="4">
    <source>
        <dbReference type="ARBA" id="ARBA00022741"/>
    </source>
</evidence>
<dbReference type="InterPro" id="IPR008271">
    <property type="entry name" value="Ser/Thr_kinase_AS"/>
</dbReference>
<evidence type="ECO:0000256" key="7">
    <source>
        <dbReference type="ARBA" id="ARBA00037982"/>
    </source>
</evidence>
<keyword evidence="2" id="KW-0723">Serine/threonine-protein kinase</keyword>
<feature type="region of interest" description="Disordered" evidence="13">
    <location>
        <begin position="1497"/>
        <end position="1518"/>
    </location>
</feature>
<dbReference type="PROSITE" id="PS00107">
    <property type="entry name" value="PROTEIN_KINASE_ATP"/>
    <property type="match status" value="1"/>
</dbReference>
<dbReference type="InterPro" id="IPR050339">
    <property type="entry name" value="CC_SR_Kinase"/>
</dbReference>
<dbReference type="GO" id="GO:0000077">
    <property type="term" value="P:DNA damage checkpoint signaling"/>
    <property type="evidence" value="ECO:0007669"/>
    <property type="project" value="InterPro"/>
</dbReference>
<dbReference type="InterPro" id="IPR041715">
    <property type="entry name" value="HisRS-like_core"/>
</dbReference>
<dbReference type="PANTHER" id="PTHR11042">
    <property type="entry name" value="EUKARYOTIC TRANSLATION INITIATION FACTOR 2-ALPHA KINASE EIF2-ALPHA KINASE -RELATED"/>
    <property type="match status" value="1"/>
</dbReference>
<evidence type="ECO:0000313" key="17">
    <source>
        <dbReference type="Proteomes" id="UP000015104"/>
    </source>
</evidence>
<dbReference type="InterPro" id="IPR000719">
    <property type="entry name" value="Prot_kinase_dom"/>
</dbReference>
<feature type="domain" description="RWD" evidence="15">
    <location>
        <begin position="13"/>
        <end position="124"/>
    </location>
</feature>
<dbReference type="HOGENOM" id="CLU_001222_1_0_1"/>
<evidence type="ECO:0000259" key="15">
    <source>
        <dbReference type="PROSITE" id="PS50908"/>
    </source>
</evidence>
<dbReference type="InterPro" id="IPR016135">
    <property type="entry name" value="UBQ-conjugating_enzyme/RWD"/>
</dbReference>
<dbReference type="GO" id="GO:0004694">
    <property type="term" value="F:eukaryotic translation initiation factor 2alpha kinase activity"/>
    <property type="evidence" value="ECO:0007669"/>
    <property type="project" value="InterPro"/>
</dbReference>
<dbReference type="InterPro" id="IPR016255">
    <property type="entry name" value="Gcn2"/>
</dbReference>
<dbReference type="GO" id="GO:0005634">
    <property type="term" value="C:nucleus"/>
    <property type="evidence" value="ECO:0007669"/>
    <property type="project" value="TreeGrafter"/>
</dbReference>
<feature type="binding site" evidence="11">
    <location>
        <begin position="563"/>
        <end position="571"/>
    </location>
    <ligand>
        <name>ATP</name>
        <dbReference type="ChEBI" id="CHEBI:30616"/>
    </ligand>
</feature>
<dbReference type="STRING" id="32264.T1KXT5"/>
<comment type="catalytic activity">
    <reaction evidence="8">
        <text>L-threonyl-[protein] + ATP = O-phospho-L-threonyl-[protein] + ADP + H(+)</text>
        <dbReference type="Rhea" id="RHEA:46608"/>
        <dbReference type="Rhea" id="RHEA-COMP:11060"/>
        <dbReference type="Rhea" id="RHEA-COMP:11605"/>
        <dbReference type="ChEBI" id="CHEBI:15378"/>
        <dbReference type="ChEBI" id="CHEBI:30013"/>
        <dbReference type="ChEBI" id="CHEBI:30616"/>
        <dbReference type="ChEBI" id="CHEBI:61977"/>
        <dbReference type="ChEBI" id="CHEBI:456216"/>
        <dbReference type="EC" id="2.7.11.1"/>
    </reaction>
</comment>
<dbReference type="InterPro" id="IPR011009">
    <property type="entry name" value="Kinase-like_dom_sf"/>
</dbReference>
<dbReference type="OMA" id="FEDIAWD"/>
<dbReference type="Gene3D" id="3.30.200.20">
    <property type="entry name" value="Phosphorylase Kinase, domain 1"/>
    <property type="match status" value="1"/>
</dbReference>
<protein>
    <recommendedName>
        <fullName evidence="1">non-specific serine/threonine protein kinase</fullName>
        <ecNumber evidence="1">2.7.11.1</ecNumber>
    </recommendedName>
</protein>
<reference evidence="16" key="2">
    <citation type="submission" date="2015-06" db="UniProtKB">
        <authorList>
            <consortium name="EnsemblMetazoa"/>
        </authorList>
    </citation>
    <scope>IDENTIFICATION</scope>
</reference>
<feature type="active site" description="Proton acceptor" evidence="10">
    <location>
        <position position="782"/>
    </location>
</feature>
<evidence type="ECO:0000256" key="10">
    <source>
        <dbReference type="PIRSR" id="PIRSR000660-1"/>
    </source>
</evidence>
<evidence type="ECO:0000256" key="8">
    <source>
        <dbReference type="ARBA" id="ARBA00047899"/>
    </source>
</evidence>
<dbReference type="Gene3D" id="3.30.930.10">
    <property type="entry name" value="Bira Bifunctional Protein, Domain 2"/>
    <property type="match status" value="1"/>
</dbReference>
<dbReference type="PANTHER" id="PTHR11042:SF136">
    <property type="entry name" value="EIF-2-ALPHA KINASE GCN2"/>
    <property type="match status" value="1"/>
</dbReference>
<evidence type="ECO:0000256" key="3">
    <source>
        <dbReference type="ARBA" id="ARBA00022679"/>
    </source>
</evidence>
<evidence type="ECO:0000256" key="11">
    <source>
        <dbReference type="PIRSR" id="PIRSR000660-2"/>
    </source>
</evidence>
<feature type="domain" description="Protein kinase" evidence="14">
    <location>
        <begin position="557"/>
        <end position="939"/>
    </location>
</feature>
<feature type="region of interest" description="Disordered" evidence="13">
    <location>
        <begin position="697"/>
        <end position="725"/>
    </location>
</feature>
<feature type="binding site" evidence="12">
    <location>
        <position position="591"/>
    </location>
    <ligand>
        <name>ATP</name>
        <dbReference type="ChEBI" id="CHEBI:30616"/>
    </ligand>
</feature>
<dbReference type="CDD" id="cd23823">
    <property type="entry name" value="RWD_GCN2"/>
    <property type="match status" value="1"/>
</dbReference>
<comment type="catalytic activity">
    <reaction evidence="9">
        <text>L-seryl-[protein] + ATP = O-phospho-L-seryl-[protein] + ADP + H(+)</text>
        <dbReference type="Rhea" id="RHEA:17989"/>
        <dbReference type="Rhea" id="RHEA-COMP:9863"/>
        <dbReference type="Rhea" id="RHEA-COMP:11604"/>
        <dbReference type="ChEBI" id="CHEBI:15378"/>
        <dbReference type="ChEBI" id="CHEBI:29999"/>
        <dbReference type="ChEBI" id="CHEBI:30616"/>
        <dbReference type="ChEBI" id="CHEBI:83421"/>
        <dbReference type="ChEBI" id="CHEBI:456216"/>
        <dbReference type="EC" id="2.7.11.1"/>
    </reaction>
</comment>
<feature type="region of interest" description="Disordered" evidence="13">
    <location>
        <begin position="631"/>
        <end position="673"/>
    </location>
</feature>
<dbReference type="SUPFAM" id="SSF56112">
    <property type="entry name" value="Protein kinase-like (PK-like)"/>
    <property type="match status" value="2"/>
</dbReference>
<keyword evidence="4 11" id="KW-0547">Nucleotide-binding</keyword>
<dbReference type="SUPFAM" id="SSF54495">
    <property type="entry name" value="UBC-like"/>
    <property type="match status" value="1"/>
</dbReference>
<dbReference type="GO" id="GO:0005524">
    <property type="term" value="F:ATP binding"/>
    <property type="evidence" value="ECO:0007669"/>
    <property type="project" value="UniProtKB-UniRule"/>
</dbReference>
<feature type="compositionally biased region" description="Acidic residues" evidence="13">
    <location>
        <begin position="660"/>
        <end position="670"/>
    </location>
</feature>
<dbReference type="KEGG" id="tut:107368239"/>
<feature type="binding site" evidence="11">
    <location>
        <position position="586"/>
    </location>
    <ligand>
        <name>ATP</name>
        <dbReference type="ChEBI" id="CHEBI:30616"/>
    </ligand>
</feature>
<keyword evidence="17" id="KW-1185">Reference proteome</keyword>
<dbReference type="eggNOG" id="KOG1035">
    <property type="taxonomic scope" value="Eukaryota"/>
</dbReference>
<comment type="similarity">
    <text evidence="7">Belongs to the protein kinase superfamily. Ser/Thr protein kinase family. GCN2 subfamily.</text>
</comment>
<dbReference type="Pfam" id="PF13393">
    <property type="entry name" value="tRNA-synt_His"/>
    <property type="match status" value="1"/>
</dbReference>
<organism evidence="16 17">
    <name type="scientific">Tetranychus urticae</name>
    <name type="common">Two-spotted spider mite</name>
    <dbReference type="NCBI Taxonomy" id="32264"/>
    <lineage>
        <taxon>Eukaryota</taxon>
        <taxon>Metazoa</taxon>
        <taxon>Ecdysozoa</taxon>
        <taxon>Arthropoda</taxon>
        <taxon>Chelicerata</taxon>
        <taxon>Arachnida</taxon>
        <taxon>Acari</taxon>
        <taxon>Acariformes</taxon>
        <taxon>Trombidiformes</taxon>
        <taxon>Prostigmata</taxon>
        <taxon>Eleutherengona</taxon>
        <taxon>Raphignathae</taxon>
        <taxon>Tetranychoidea</taxon>
        <taxon>Tetranychidae</taxon>
        <taxon>Tetranychus</taxon>
    </lineage>
</organism>
<dbReference type="PROSITE" id="PS50908">
    <property type="entry name" value="RWD"/>
    <property type="match status" value="1"/>
</dbReference>
<feature type="region of interest" description="Disordered" evidence="13">
    <location>
        <begin position="498"/>
        <end position="528"/>
    </location>
</feature>
<keyword evidence="3" id="KW-0808">Transferase</keyword>
<evidence type="ECO:0000256" key="5">
    <source>
        <dbReference type="ARBA" id="ARBA00022777"/>
    </source>
</evidence>
<dbReference type="GO" id="GO:0009893">
    <property type="term" value="P:positive regulation of metabolic process"/>
    <property type="evidence" value="ECO:0007669"/>
    <property type="project" value="UniProtKB-ARBA"/>
</dbReference>
<dbReference type="GO" id="GO:1990625">
    <property type="term" value="P:negative regulation of cytoplasmic translational initiation in response to stress"/>
    <property type="evidence" value="ECO:0007669"/>
    <property type="project" value="TreeGrafter"/>
</dbReference>
<feature type="domain" description="Protein kinase" evidence="14">
    <location>
        <begin position="257"/>
        <end position="496"/>
    </location>
</feature>
<dbReference type="InterPro" id="IPR045864">
    <property type="entry name" value="aa-tRNA-synth_II/BPL/LPL"/>
</dbReference>
<feature type="compositionally biased region" description="Polar residues" evidence="13">
    <location>
        <begin position="501"/>
        <end position="514"/>
    </location>
</feature>
<evidence type="ECO:0000256" key="12">
    <source>
        <dbReference type="PROSITE-ProRule" id="PRU10141"/>
    </source>
</evidence>
<dbReference type="PROSITE" id="PS50011">
    <property type="entry name" value="PROTEIN_KINASE_DOM"/>
    <property type="match status" value="2"/>
</dbReference>
<dbReference type="PIRSF" id="PIRSF000660">
    <property type="entry name" value="Ser/Thr_PK_GCN2"/>
    <property type="match status" value="1"/>
</dbReference>
<accession>T1KXT5</accession>
<dbReference type="Gene3D" id="3.10.110.10">
    <property type="entry name" value="Ubiquitin Conjugating Enzyme"/>
    <property type="match status" value="1"/>
</dbReference>
<dbReference type="SUPFAM" id="SSF55681">
    <property type="entry name" value="Class II aaRS and biotin synthetases"/>
    <property type="match status" value="1"/>
</dbReference>
<dbReference type="Pfam" id="PF05773">
    <property type="entry name" value="RWD"/>
    <property type="match status" value="1"/>
</dbReference>
<dbReference type="FunFam" id="3.10.110.10:FF:000050">
    <property type="entry name" value="eIF-2-alpha kinase GCN2"/>
    <property type="match status" value="1"/>
</dbReference>
<dbReference type="SMART" id="SM00220">
    <property type="entry name" value="S_TKc"/>
    <property type="match status" value="1"/>
</dbReference>
<evidence type="ECO:0000313" key="16">
    <source>
        <dbReference type="EnsemblMetazoa" id="tetur26g01300.1"/>
    </source>
</evidence>
<dbReference type="InterPro" id="IPR006575">
    <property type="entry name" value="RWD_dom"/>
</dbReference>
<dbReference type="EMBL" id="CAEY01000697">
    <property type="status" value="NOT_ANNOTATED_CDS"/>
    <property type="molecule type" value="Genomic_DNA"/>
</dbReference>
<feature type="compositionally biased region" description="Polar residues" evidence="13">
    <location>
        <begin position="1508"/>
        <end position="1518"/>
    </location>
</feature>
<feature type="compositionally biased region" description="Polar residues" evidence="13">
    <location>
        <begin position="638"/>
        <end position="653"/>
    </location>
</feature>
<keyword evidence="5" id="KW-0418">Kinase</keyword>
<reference evidence="17" key="1">
    <citation type="submission" date="2011-08" db="EMBL/GenBank/DDBJ databases">
        <authorList>
            <person name="Rombauts S."/>
        </authorList>
    </citation>
    <scope>NUCLEOTIDE SEQUENCE</scope>
    <source>
        <strain evidence="17">London</strain>
    </source>
</reference>
<dbReference type="EC" id="2.7.11.1" evidence="1"/>
<sequence>MTDRAEIRRIQEEELKALKAIYIDELEDCRENKGSKAKWKPVEVKIKVKPHGDEVHVSCSLHICCGPNYPDTTPQELNVVDCRGLSDSLKQELLDKLRVIAYKSKGSEVIYSLIDCTRDFLTDHNEPSPTSFYDQMVSNRRKIAEEEEKKRLIEINMAKLRDETTSKHIQEEIQRKQMVLRQESRLRRESFIDDIMPPSPRKTPYFPFDDNQNSQPPCLGHKTTRLKMELYKENKEFCILRGNCVLHDNWNNSIHYIAMNEDLGLNCLLTEWVASWKDIEISPATVYNLFKSCEKEITQSVMSLKHSNLIIPLSFGFSMEKERSYLRLLNPLVNGCRLCELPSLMKGDKLDESYIKRMMNDVLEGLIYLHKQDIIHGDLRDTVIIIDFRDSLCKLANFFVDAKIRNLQFTLTSHSSESKSSETEDTDIYRFGLILLWLSTGWPNTFTHLCSMTCAELVSNYLSSYDLSMEVSDLISKCLRANIFNDTEEIRSHSFFYQPGRSRSNTETRSPLQHSSRRPHSSPVVDIKDEESEKSSKQLLSSLMVSSETLGSRLTDYEILSILGCGGFGEVYKVRNKLDQCYYALKKIPIKASNVNINRKIIHEVKYLSRLNHENVVRYYGTWIETENREKRNDSIESDLTTEATVIRKSQPSDGIKDSSDEESSDEDYSDHELFSSSHLNFQQPSLSENYIVYEREPGDETPQDSPSESKEKLDVTKSKSEKQPRYNHVMYIQMELCEKNTLRNAIDSSGLANNPSRRRRLFREIVEGLVHIHEHHIIHRDLKPGNIFLDSRDHVKIGDFGLATKAEFVLSGDVVDSLESISGGLGSGGSFQSGLVGTFLYMAPELKFKKAAGSKITYTQKVDIYSLGIILFEMCYPPTETKSERIKVLSDLREPEIKLPPDADQCLSNEEVSLLKVLLHHDVNERPTSTELLNSPYLPPPQIEEEEQKNVIREVVNNPQSKTYHYLLNLLFNQESDVVDDVVYDFNEEVSHRDECKRAFADPVIKQRAFQFVTTTLTNVFQRYGAIRFSVPTYMPSLSAQYYKTNDVFRVMDATGSVICPPYDLRVPFARYIARNRISNFRRYSIEKVYRGRKMSYHPKEIYECAFDIVSAKLNQNATIIAQFEIINLLNDILHEFSCLKNKSFVLRLNNVDLLRGLLYYYEVPDEKHSLAMEIIAESIDKSLKFTSHSRDVCEDEGTTPITILSKSYLCKRFRKEDITKTSRLNNLMKILEQEKESVEDLKTCLNLYLRKKQPHHLKGIELINQSIEEMEKVVNNLVTCNNNLVVKLKFSPIMLSRYYSGLIFQLEEETTQRKNFRNIIAIGGQYDKLVKEFTIPTNNDEDKTGSVAVGLSLGVEQITRFVVEDEVKLSTNSAGICDIVIYLSENDSNLIRDMNRITKELRACGIRAIPYGEDSFDSVDQLHVYCEENRVKYSIVLNRIKENTNQKDVIGVRIFHIDKERRIIEKKCGRMTIAELVDTIKVFIGFRDSSNFQSLNDGSHQRSDSSARTVSQSDSSGTIHVNASNFTSLLSSINLRFFPIENKFMINHKKRFSAQINSLLTSTLASFSVFNNSTIEVFALDLPFKIVKSIVADIEFGDSNNQTINRLTFEQSCKQIVDKHPKHRSYLRDVLEVIYSYRLERQSTLLTLVAYNQMQLIIFT</sequence>
<dbReference type="InterPro" id="IPR017441">
    <property type="entry name" value="Protein_kinase_ATP_BS"/>
</dbReference>
<evidence type="ECO:0000256" key="2">
    <source>
        <dbReference type="ARBA" id="ARBA00022527"/>
    </source>
</evidence>
<dbReference type="PROSITE" id="PS00108">
    <property type="entry name" value="PROTEIN_KINASE_ST"/>
    <property type="match status" value="1"/>
</dbReference>
<dbReference type="Proteomes" id="UP000015104">
    <property type="component" value="Unassembled WGS sequence"/>
</dbReference>
<feature type="compositionally biased region" description="Basic and acidic residues" evidence="13">
    <location>
        <begin position="708"/>
        <end position="725"/>
    </location>
</feature>
<dbReference type="Gene3D" id="1.10.510.10">
    <property type="entry name" value="Transferase(Phosphotransferase) domain 1"/>
    <property type="match status" value="2"/>
</dbReference>
<evidence type="ECO:0000256" key="13">
    <source>
        <dbReference type="SAM" id="MobiDB-lite"/>
    </source>
</evidence>